<accession>A0A8J2TV55</accession>
<evidence type="ECO:0000256" key="1">
    <source>
        <dbReference type="ARBA" id="ARBA00001962"/>
    </source>
</evidence>
<dbReference type="SUPFAM" id="SSF50022">
    <property type="entry name" value="ISP domain"/>
    <property type="match status" value="1"/>
</dbReference>
<keyword evidence="2" id="KW-0001">2Fe-2S</keyword>
<dbReference type="PROSITE" id="PS00570">
    <property type="entry name" value="RING_HYDROXYL_ALPHA"/>
    <property type="match status" value="1"/>
</dbReference>
<dbReference type="Pfam" id="PF00355">
    <property type="entry name" value="Rieske"/>
    <property type="match status" value="1"/>
</dbReference>
<dbReference type="InterPro" id="IPR015881">
    <property type="entry name" value="ARHD_Rieske_2Fe_2S"/>
</dbReference>
<keyword evidence="7" id="KW-0520">NAD</keyword>
<keyword evidence="10" id="KW-1185">Reference proteome</keyword>
<comment type="caution">
    <text evidence="9">The sequence shown here is derived from an EMBL/GenBank/DDBJ whole genome shotgun (WGS) entry which is preliminary data.</text>
</comment>
<dbReference type="AlphaFoldDB" id="A0A8J2TV55"/>
<dbReference type="PANTHER" id="PTHR43756">
    <property type="entry name" value="CHOLINE MONOOXYGENASE, CHLOROPLASTIC"/>
    <property type="match status" value="1"/>
</dbReference>
<dbReference type="InterPro" id="IPR036922">
    <property type="entry name" value="Rieske_2Fe-2S_sf"/>
</dbReference>
<dbReference type="Pfam" id="PF00848">
    <property type="entry name" value="Ring_hydroxyl_A"/>
    <property type="match status" value="1"/>
</dbReference>
<evidence type="ECO:0000256" key="4">
    <source>
        <dbReference type="ARBA" id="ARBA00023002"/>
    </source>
</evidence>
<feature type="domain" description="Rieske" evidence="8">
    <location>
        <begin position="41"/>
        <end position="149"/>
    </location>
</feature>
<evidence type="ECO:0000256" key="3">
    <source>
        <dbReference type="ARBA" id="ARBA00022723"/>
    </source>
</evidence>
<gene>
    <name evidence="9" type="ORF">GCM10011333_02010</name>
</gene>
<dbReference type="GO" id="GO:0005506">
    <property type="term" value="F:iron ion binding"/>
    <property type="evidence" value="ECO:0007669"/>
    <property type="project" value="InterPro"/>
</dbReference>
<comment type="cofactor">
    <cofactor evidence="1">
        <name>Fe cation</name>
        <dbReference type="ChEBI" id="CHEBI:24875"/>
    </cofactor>
</comment>
<dbReference type="Gene3D" id="3.90.380.10">
    <property type="entry name" value="Naphthalene 1,2-dioxygenase Alpha Subunit, Chain A, domain 1"/>
    <property type="match status" value="1"/>
</dbReference>
<sequence length="377" mass="42423">MIIDQLEAPLSGSLMPTLPGHSYTDPDLFALEQEKIFEQMWNCVLRADELTAPGDWRVVTVGRERIIVTRNRRRQLRAYYNVCRHRGMRVCTEDAGNARTLQCGYHAWTYDLDGTLIAAPNLTKMPDVDRESYGLRKVAVREWLGYVWLCLAEDPPSFEETVLGEVSDRMGTTHSIDSYGIDGLKVGKRISYDVQANWKLIIENFMECYHCATIHPELTEVIPEFAEGWASQAGEKIHGAAFGEEVRGFTVDGSAGVSTLPTIAPDQDRKYYAITVRPQVFINMVPDHVIWHRMTPVSESRTLVECDWLFLPEVVDAGTDVSRSVELFHRVNEQDFDACEKTQPAMSSRSYAGGGALVPSEHHIAGFHAWVQEVLGG</sequence>
<dbReference type="PANTHER" id="PTHR43756:SF5">
    <property type="entry name" value="CHOLINE MONOOXYGENASE, CHLOROPLASTIC"/>
    <property type="match status" value="1"/>
</dbReference>
<proteinExistence type="predicted"/>
<dbReference type="PROSITE" id="PS51296">
    <property type="entry name" value="RIESKE"/>
    <property type="match status" value="1"/>
</dbReference>
<evidence type="ECO:0000256" key="5">
    <source>
        <dbReference type="ARBA" id="ARBA00023004"/>
    </source>
</evidence>
<dbReference type="Gene3D" id="2.102.10.10">
    <property type="entry name" value="Rieske [2Fe-2S] iron-sulphur domain"/>
    <property type="match status" value="1"/>
</dbReference>
<dbReference type="SUPFAM" id="SSF55961">
    <property type="entry name" value="Bet v1-like"/>
    <property type="match status" value="1"/>
</dbReference>
<evidence type="ECO:0000313" key="9">
    <source>
        <dbReference type="EMBL" id="GGA02976.1"/>
    </source>
</evidence>
<dbReference type="InterPro" id="IPR015879">
    <property type="entry name" value="Ring_hydroxy_dOase_asu_C_dom"/>
</dbReference>
<name>A0A8J2TV55_9MICO</name>
<dbReference type="CDD" id="cd03469">
    <property type="entry name" value="Rieske_RO_Alpha_N"/>
    <property type="match status" value="1"/>
</dbReference>
<dbReference type="InterPro" id="IPR001663">
    <property type="entry name" value="Rng_hydr_dOase-A"/>
</dbReference>
<dbReference type="PRINTS" id="PR00090">
    <property type="entry name" value="RNGDIOXGNASE"/>
</dbReference>
<keyword evidence="3" id="KW-0479">Metal-binding</keyword>
<dbReference type="GO" id="GO:0051537">
    <property type="term" value="F:2 iron, 2 sulfur cluster binding"/>
    <property type="evidence" value="ECO:0007669"/>
    <property type="project" value="UniProtKB-KW"/>
</dbReference>
<dbReference type="EMBL" id="BMFY01000001">
    <property type="protein sequence ID" value="GGA02976.1"/>
    <property type="molecule type" value="Genomic_DNA"/>
</dbReference>
<dbReference type="InterPro" id="IPR017941">
    <property type="entry name" value="Rieske_2Fe-2S"/>
</dbReference>
<dbReference type="GO" id="GO:0016705">
    <property type="term" value="F:oxidoreductase activity, acting on paired donors, with incorporation or reduction of molecular oxygen"/>
    <property type="evidence" value="ECO:0007669"/>
    <property type="project" value="UniProtKB-ARBA"/>
</dbReference>
<keyword evidence="5" id="KW-0408">Iron</keyword>
<keyword evidence="6" id="KW-0411">Iron-sulfur</keyword>
<dbReference type="GO" id="GO:0004497">
    <property type="term" value="F:monooxygenase activity"/>
    <property type="evidence" value="ECO:0007669"/>
    <property type="project" value="UniProtKB-ARBA"/>
</dbReference>
<reference evidence="9" key="1">
    <citation type="journal article" date="2014" name="Int. J. Syst. Evol. Microbiol.">
        <title>Complete genome sequence of Corynebacterium casei LMG S-19264T (=DSM 44701T), isolated from a smear-ripened cheese.</title>
        <authorList>
            <consortium name="US DOE Joint Genome Institute (JGI-PGF)"/>
            <person name="Walter F."/>
            <person name="Albersmeier A."/>
            <person name="Kalinowski J."/>
            <person name="Ruckert C."/>
        </authorList>
    </citation>
    <scope>NUCLEOTIDE SEQUENCE</scope>
    <source>
        <strain evidence="9">CGMCC 1.12785</strain>
    </source>
</reference>
<protein>
    <submittedName>
        <fullName evidence="9">(2Fe-2S) ferredoxin</fullName>
    </submittedName>
</protein>
<evidence type="ECO:0000313" key="10">
    <source>
        <dbReference type="Proteomes" id="UP000616114"/>
    </source>
</evidence>
<dbReference type="Proteomes" id="UP000616114">
    <property type="component" value="Unassembled WGS sequence"/>
</dbReference>
<reference evidence="9" key="2">
    <citation type="submission" date="2020-09" db="EMBL/GenBank/DDBJ databases">
        <authorList>
            <person name="Sun Q."/>
            <person name="Zhou Y."/>
        </authorList>
    </citation>
    <scope>NUCLEOTIDE SEQUENCE</scope>
    <source>
        <strain evidence="9">CGMCC 1.12785</strain>
    </source>
</reference>
<evidence type="ECO:0000259" key="8">
    <source>
        <dbReference type="PROSITE" id="PS51296"/>
    </source>
</evidence>
<dbReference type="RefSeq" id="WP_188549054.1">
    <property type="nucleotide sequence ID" value="NZ_BMFY01000001.1"/>
</dbReference>
<evidence type="ECO:0000256" key="6">
    <source>
        <dbReference type="ARBA" id="ARBA00023014"/>
    </source>
</evidence>
<evidence type="ECO:0000256" key="2">
    <source>
        <dbReference type="ARBA" id="ARBA00022714"/>
    </source>
</evidence>
<organism evidence="9 10">
    <name type="scientific">Sediminivirga luteola</name>
    <dbReference type="NCBI Taxonomy" id="1774748"/>
    <lineage>
        <taxon>Bacteria</taxon>
        <taxon>Bacillati</taxon>
        <taxon>Actinomycetota</taxon>
        <taxon>Actinomycetes</taxon>
        <taxon>Micrococcales</taxon>
        <taxon>Brevibacteriaceae</taxon>
        <taxon>Sediminivirga</taxon>
    </lineage>
</organism>
<evidence type="ECO:0000256" key="7">
    <source>
        <dbReference type="ARBA" id="ARBA00023027"/>
    </source>
</evidence>
<keyword evidence="4" id="KW-0560">Oxidoreductase</keyword>